<evidence type="ECO:0000313" key="3">
    <source>
        <dbReference type="Proteomes" id="UP000005384"/>
    </source>
</evidence>
<accession>G5IMI3</accession>
<dbReference type="EMBL" id="ADLN01000120">
    <property type="protein sequence ID" value="EHI57602.1"/>
    <property type="molecule type" value="Genomic_DNA"/>
</dbReference>
<evidence type="ECO:0000259" key="1">
    <source>
        <dbReference type="Pfam" id="PF11738"/>
    </source>
</evidence>
<dbReference type="PATRIC" id="fig|742737.3.peg.4699"/>
<dbReference type="InterPro" id="IPR021729">
    <property type="entry name" value="DUF3298"/>
</dbReference>
<dbReference type="Pfam" id="PF11738">
    <property type="entry name" value="DUF3298"/>
    <property type="match status" value="1"/>
</dbReference>
<dbReference type="Gene3D" id="3.30.565.40">
    <property type="entry name" value="Fervidobacterium nodosum Rt17-B1 like"/>
    <property type="match status" value="1"/>
</dbReference>
<dbReference type="InterPro" id="IPR037126">
    <property type="entry name" value="PdaC/RsiV-like_sf"/>
</dbReference>
<dbReference type="OrthoDB" id="4990at2"/>
<dbReference type="HOGENOM" id="CLU_049430_0_0_9"/>
<protein>
    <recommendedName>
        <fullName evidence="1">DUF3298 domain-containing protein</fullName>
    </recommendedName>
</protein>
<sequence length="297" mass="33699">MKREEQNNYQELQNLKEEYLNVNTPDQGREQMIKAIEKARKEKQHMIQIKHFKQAGLTAAAALALLVITPNVSQSAAMAMSNIPLIGPIVKVVTIRDYQVKEEHRDADVAIPKVEAEGEKSSQAADKINQDVEQYIDTLVAQFKADTEGNENANQTLDVTYETVTDTDTWFTLKLSVLEAQASGFQSYRYYHIDKQTGEVATLKDVFREGADYKAAINANIKMQMEEQMQKDDSIVYWLNDTEIPDSNFNSIKDDQNFYFNKDGQLVISFDEYEVAPGYMGAVEFTIPDSVLAGIRR</sequence>
<dbReference type="RefSeq" id="WP_006782699.1">
    <property type="nucleotide sequence ID" value="NZ_CP040506.1"/>
</dbReference>
<keyword evidence="3" id="KW-1185">Reference proteome</keyword>
<proteinExistence type="predicted"/>
<reference evidence="2 3" key="1">
    <citation type="submission" date="2011-08" db="EMBL/GenBank/DDBJ databases">
        <title>The Genome Sequence of Clostridium hathewayi WAL-18680.</title>
        <authorList>
            <consortium name="The Broad Institute Genome Sequencing Platform"/>
            <person name="Earl A."/>
            <person name="Ward D."/>
            <person name="Feldgarden M."/>
            <person name="Gevers D."/>
            <person name="Finegold S.M."/>
            <person name="Summanen P.H."/>
            <person name="Molitoris D.R."/>
            <person name="Song M."/>
            <person name="Daigneault M."/>
            <person name="Allen-Vercoe E."/>
            <person name="Young S.K."/>
            <person name="Zeng Q."/>
            <person name="Gargeya S."/>
            <person name="Fitzgerald M."/>
            <person name="Haas B."/>
            <person name="Abouelleil A."/>
            <person name="Alvarado L."/>
            <person name="Arachchi H.M."/>
            <person name="Berlin A."/>
            <person name="Brown A."/>
            <person name="Chapman S.B."/>
            <person name="Chen Z."/>
            <person name="Dunbar C."/>
            <person name="Freedman E."/>
            <person name="Gearin G."/>
            <person name="Gellesch M."/>
            <person name="Goldberg J."/>
            <person name="Griggs A."/>
            <person name="Gujja S."/>
            <person name="Heiman D."/>
            <person name="Howarth C."/>
            <person name="Larson L."/>
            <person name="Lui A."/>
            <person name="MacDonald P.J.P."/>
            <person name="Montmayeur A."/>
            <person name="Murphy C."/>
            <person name="Neiman D."/>
            <person name="Pearson M."/>
            <person name="Priest M."/>
            <person name="Roberts A."/>
            <person name="Saif S."/>
            <person name="Shea T."/>
            <person name="Shenoy N."/>
            <person name="Sisk P."/>
            <person name="Stolte C."/>
            <person name="Sykes S."/>
            <person name="Wortman J."/>
            <person name="Nusbaum C."/>
            <person name="Birren B."/>
        </authorList>
    </citation>
    <scope>NUCLEOTIDE SEQUENCE [LARGE SCALE GENOMIC DNA]</scope>
    <source>
        <strain evidence="2 3">WAL-18680</strain>
    </source>
</reference>
<dbReference type="AlphaFoldDB" id="G5IMI3"/>
<gene>
    <name evidence="2" type="ORF">HMPREF9473_04711</name>
</gene>
<dbReference type="Proteomes" id="UP000005384">
    <property type="component" value="Unassembled WGS sequence"/>
</dbReference>
<evidence type="ECO:0000313" key="2">
    <source>
        <dbReference type="EMBL" id="EHI57602.1"/>
    </source>
</evidence>
<dbReference type="Gene3D" id="3.90.640.20">
    <property type="entry name" value="Heat-shock cognate protein, ATPase"/>
    <property type="match status" value="1"/>
</dbReference>
<comment type="caution">
    <text evidence="2">The sequence shown here is derived from an EMBL/GenBank/DDBJ whole genome shotgun (WGS) entry which is preliminary data.</text>
</comment>
<feature type="domain" description="DUF3298" evidence="1">
    <location>
        <begin position="204"/>
        <end position="288"/>
    </location>
</feature>
<organism evidence="2 3">
    <name type="scientific">Hungatella hathewayi WAL-18680</name>
    <dbReference type="NCBI Taxonomy" id="742737"/>
    <lineage>
        <taxon>Bacteria</taxon>
        <taxon>Bacillati</taxon>
        <taxon>Bacillota</taxon>
        <taxon>Clostridia</taxon>
        <taxon>Lachnospirales</taxon>
        <taxon>Lachnospiraceae</taxon>
        <taxon>Hungatella</taxon>
    </lineage>
</organism>
<name>G5IMI3_9FIRM</name>